<dbReference type="InterPro" id="IPR005624">
    <property type="entry name" value="PduO/GlcC-like"/>
</dbReference>
<dbReference type="EMBL" id="ADBL01002261">
    <property type="status" value="NOT_ANNOTATED_CDS"/>
    <property type="molecule type" value="Genomic_DNA"/>
</dbReference>
<evidence type="ECO:0008006" key="4">
    <source>
        <dbReference type="Google" id="ProtNLM"/>
    </source>
</evidence>
<dbReference type="Gene3D" id="3.30.450.150">
    <property type="entry name" value="Haem-degrading domain"/>
    <property type="match status" value="1"/>
</dbReference>
<dbReference type="PANTHER" id="PTHR28255:SF1">
    <property type="entry name" value="UPF0303 PROTEIN YBR137W"/>
    <property type="match status" value="1"/>
</dbReference>
<dbReference type="InterPro" id="IPR010371">
    <property type="entry name" value="YBR137W-like"/>
</dbReference>
<dbReference type="VEuPathDB" id="FungiDB:MAPG_09239"/>
<reference evidence="2" key="5">
    <citation type="submission" date="2015-06" db="UniProtKB">
        <authorList>
            <consortium name="EnsemblFungi"/>
        </authorList>
    </citation>
    <scope>IDENTIFICATION</scope>
    <source>
        <strain evidence="2">ATCC 64411</strain>
    </source>
</reference>
<gene>
    <name evidence="1" type="ORF">MAPG_09239</name>
</gene>
<reference evidence="1" key="3">
    <citation type="submission" date="2011-03" db="EMBL/GenBank/DDBJ databases">
        <title>Annotation of Magnaporthe poae ATCC 64411.</title>
        <authorList>
            <person name="Ma L.-J."/>
            <person name="Dead R."/>
            <person name="Young S.K."/>
            <person name="Zeng Q."/>
            <person name="Gargeya S."/>
            <person name="Fitzgerald M."/>
            <person name="Haas B."/>
            <person name="Abouelleil A."/>
            <person name="Alvarado L."/>
            <person name="Arachchi H.M."/>
            <person name="Berlin A."/>
            <person name="Brown A."/>
            <person name="Chapman S.B."/>
            <person name="Chen Z."/>
            <person name="Dunbar C."/>
            <person name="Freedman E."/>
            <person name="Gearin G."/>
            <person name="Gellesch M."/>
            <person name="Goldberg J."/>
            <person name="Griggs A."/>
            <person name="Gujja S."/>
            <person name="Heiman D."/>
            <person name="Howarth C."/>
            <person name="Larson L."/>
            <person name="Lui A."/>
            <person name="MacDonald P.J.P."/>
            <person name="Mehta T."/>
            <person name="Montmayeur A."/>
            <person name="Murphy C."/>
            <person name="Neiman D."/>
            <person name="Pearson M."/>
            <person name="Priest M."/>
            <person name="Roberts A."/>
            <person name="Saif S."/>
            <person name="Shea T."/>
            <person name="Shenoy N."/>
            <person name="Sisk P."/>
            <person name="Stolte C."/>
            <person name="Sykes S."/>
            <person name="Yandava C."/>
            <person name="Wortman J."/>
            <person name="Nusbaum C."/>
            <person name="Birren B."/>
        </authorList>
    </citation>
    <scope>NUCLEOTIDE SEQUENCE</scope>
    <source>
        <strain evidence="1">ATCC 64411</strain>
    </source>
</reference>
<dbReference type="Proteomes" id="UP000011715">
    <property type="component" value="Unassembled WGS sequence"/>
</dbReference>
<reference evidence="3" key="2">
    <citation type="submission" date="2010-05" db="EMBL/GenBank/DDBJ databases">
        <title>The genome sequence of Magnaporthe poae strain ATCC 64411.</title>
        <authorList>
            <person name="Ma L.-J."/>
            <person name="Dead R."/>
            <person name="Young S."/>
            <person name="Zeng Q."/>
            <person name="Koehrsen M."/>
            <person name="Alvarado L."/>
            <person name="Berlin A."/>
            <person name="Chapman S.B."/>
            <person name="Chen Z."/>
            <person name="Freedman E."/>
            <person name="Gellesch M."/>
            <person name="Goldberg J."/>
            <person name="Griggs A."/>
            <person name="Gujja S."/>
            <person name="Heilman E.R."/>
            <person name="Heiman D."/>
            <person name="Hepburn T."/>
            <person name="Howarth C."/>
            <person name="Jen D."/>
            <person name="Larson L."/>
            <person name="Mehta T."/>
            <person name="Neiman D."/>
            <person name="Pearson M."/>
            <person name="Roberts A."/>
            <person name="Saif S."/>
            <person name="Shea T."/>
            <person name="Shenoy N."/>
            <person name="Sisk P."/>
            <person name="Stolte C."/>
            <person name="Sykes S."/>
            <person name="Walk T."/>
            <person name="White J."/>
            <person name="Yandava C."/>
            <person name="Haas B."/>
            <person name="Nusbaum C."/>
            <person name="Birren B."/>
        </authorList>
    </citation>
    <scope>NUCLEOTIDE SEQUENCE [LARGE SCALE GENOMIC DNA]</scope>
    <source>
        <strain evidence="3">ATCC 64411 / 73-15</strain>
    </source>
</reference>
<dbReference type="GO" id="GO:0072380">
    <property type="term" value="C:TRC complex"/>
    <property type="evidence" value="ECO:0007669"/>
    <property type="project" value="TreeGrafter"/>
</dbReference>
<accession>A0A0C4E9F5</accession>
<evidence type="ECO:0000313" key="2">
    <source>
        <dbReference type="EnsemblFungi" id="MAPG_09239T0"/>
    </source>
</evidence>
<dbReference type="Pfam" id="PF03928">
    <property type="entry name" value="HbpS-like"/>
    <property type="match status" value="1"/>
</dbReference>
<dbReference type="PANTHER" id="PTHR28255">
    <property type="match status" value="1"/>
</dbReference>
<reference evidence="1" key="1">
    <citation type="submission" date="2010-05" db="EMBL/GenBank/DDBJ databases">
        <title>The Genome Sequence of Magnaporthe poae strain ATCC 64411.</title>
        <authorList>
            <consortium name="The Broad Institute Genome Sequencing Platform"/>
            <consortium name="Broad Institute Genome Sequencing Center for Infectious Disease"/>
            <person name="Ma L.-J."/>
            <person name="Dead R."/>
            <person name="Young S."/>
            <person name="Zeng Q."/>
            <person name="Koehrsen M."/>
            <person name="Alvarado L."/>
            <person name="Berlin A."/>
            <person name="Chapman S.B."/>
            <person name="Chen Z."/>
            <person name="Freedman E."/>
            <person name="Gellesch M."/>
            <person name="Goldberg J."/>
            <person name="Griggs A."/>
            <person name="Gujja S."/>
            <person name="Heilman E.R."/>
            <person name="Heiman D."/>
            <person name="Hepburn T."/>
            <person name="Howarth C."/>
            <person name="Jen D."/>
            <person name="Larson L."/>
            <person name="Mehta T."/>
            <person name="Neiman D."/>
            <person name="Pearson M."/>
            <person name="Roberts A."/>
            <person name="Saif S."/>
            <person name="Shea T."/>
            <person name="Shenoy N."/>
            <person name="Sisk P."/>
            <person name="Stolte C."/>
            <person name="Sykes S."/>
            <person name="Walk T."/>
            <person name="White J."/>
            <person name="Yandava C."/>
            <person name="Haas B."/>
            <person name="Nusbaum C."/>
            <person name="Birren B."/>
        </authorList>
    </citation>
    <scope>NUCLEOTIDE SEQUENCE</scope>
    <source>
        <strain evidence="1">ATCC 64411</strain>
    </source>
</reference>
<organism evidence="2 3">
    <name type="scientific">Magnaporthiopsis poae (strain ATCC 64411 / 73-15)</name>
    <name type="common">Kentucky bluegrass fungus</name>
    <name type="synonym">Magnaporthe poae</name>
    <dbReference type="NCBI Taxonomy" id="644358"/>
    <lineage>
        <taxon>Eukaryota</taxon>
        <taxon>Fungi</taxon>
        <taxon>Dikarya</taxon>
        <taxon>Ascomycota</taxon>
        <taxon>Pezizomycotina</taxon>
        <taxon>Sordariomycetes</taxon>
        <taxon>Sordariomycetidae</taxon>
        <taxon>Magnaporthales</taxon>
        <taxon>Magnaporthaceae</taxon>
        <taxon>Magnaporthiopsis</taxon>
    </lineage>
</organism>
<dbReference type="SUPFAM" id="SSF143744">
    <property type="entry name" value="GlcG-like"/>
    <property type="match status" value="1"/>
</dbReference>
<reference evidence="2" key="4">
    <citation type="journal article" date="2015" name="G3 (Bethesda)">
        <title>Genome sequences of three phytopathogenic species of the Magnaporthaceae family of fungi.</title>
        <authorList>
            <person name="Okagaki L.H."/>
            <person name="Nunes C.C."/>
            <person name="Sailsbery J."/>
            <person name="Clay B."/>
            <person name="Brown D."/>
            <person name="John T."/>
            <person name="Oh Y."/>
            <person name="Young N."/>
            <person name="Fitzgerald M."/>
            <person name="Haas B.J."/>
            <person name="Zeng Q."/>
            <person name="Young S."/>
            <person name="Adiconis X."/>
            <person name="Fan L."/>
            <person name="Levin J.Z."/>
            <person name="Mitchell T.K."/>
            <person name="Okubara P.A."/>
            <person name="Farman M.L."/>
            <person name="Kohn L.M."/>
            <person name="Birren B."/>
            <person name="Ma L.-J."/>
            <person name="Dean R.A."/>
        </authorList>
    </citation>
    <scope>NUCLEOTIDE SEQUENCE</scope>
    <source>
        <strain evidence="2">ATCC 64411 / 73-15</strain>
    </source>
</reference>
<dbReference type="eggNOG" id="ENOG502S03S">
    <property type="taxonomic scope" value="Eukaryota"/>
</dbReference>
<dbReference type="GO" id="GO:0006620">
    <property type="term" value="P:post-translational protein targeting to endoplasmic reticulum membrane"/>
    <property type="evidence" value="ECO:0007669"/>
    <property type="project" value="TreeGrafter"/>
</dbReference>
<dbReference type="EnsemblFungi" id="MAPG_09239T0">
    <property type="protein sequence ID" value="MAPG_09239T0"/>
    <property type="gene ID" value="MAPG_09239"/>
</dbReference>
<evidence type="ECO:0000313" key="3">
    <source>
        <dbReference type="Proteomes" id="UP000011715"/>
    </source>
</evidence>
<protein>
    <recommendedName>
        <fullName evidence="4">DUF967 domain-containing protein</fullName>
    </recommendedName>
</protein>
<evidence type="ECO:0000313" key="1">
    <source>
        <dbReference type="EMBL" id="KLU90275.1"/>
    </source>
</evidence>
<dbReference type="InterPro" id="IPR038084">
    <property type="entry name" value="PduO/GlcC-like_sf"/>
</dbReference>
<dbReference type="OrthoDB" id="2209940at2759"/>
<dbReference type="EMBL" id="GL876974">
    <property type="protein sequence ID" value="KLU90275.1"/>
    <property type="molecule type" value="Genomic_DNA"/>
</dbReference>
<proteinExistence type="predicted"/>
<keyword evidence="3" id="KW-1185">Reference proteome</keyword>
<dbReference type="OMA" id="AWIDRKR"/>
<dbReference type="AlphaFoldDB" id="A0A0C4E9F5"/>
<sequence>MASKVLHRIDKSPGVGLLAVVEAQKLGSLQSPRPITWPSDIPEVVQAKSDSFTLASFTAEDAWELGHLLYARLLPFFANEGRPTLISIALASGQVVFQAAVGSGMTPDYESWAARERATVLRFGCSTWLIHCNYMHSDAETFLADFGIGPHEASRYATRGGGVPIRVGGVEGVVAVVAVTGLLEPENHGVITEVVKSHWAPQPEE</sequence>
<name>A0A0C4E9F5_MAGP6</name>